<feature type="binding site" evidence="4 6">
    <location>
        <position position="314"/>
    </location>
    <ligand>
        <name>substrate</name>
    </ligand>
</feature>
<dbReference type="InterPro" id="IPR011079">
    <property type="entry name" value="Ala_racemase_C"/>
</dbReference>
<dbReference type="Pfam" id="PF01168">
    <property type="entry name" value="Ala_racemase_N"/>
    <property type="match status" value="1"/>
</dbReference>
<protein>
    <recommendedName>
        <fullName evidence="4">Alanine racemase</fullName>
        <ecNumber evidence="4">5.1.1.1</ecNumber>
    </recommendedName>
</protein>
<dbReference type="GeneID" id="41396205"/>
<name>A0AAU9VFU6_9FIRM</name>
<reference evidence="9" key="1">
    <citation type="submission" date="2022-04" db="EMBL/GenBank/DDBJ databases">
        <authorList>
            <person name="Forde T."/>
        </authorList>
    </citation>
    <scope>NUCLEOTIDE SEQUENCE</scope>
    <source>
        <strain evidence="9">A18Y016a</strain>
        <strain evidence="8">A18Y020d</strain>
    </source>
</reference>
<comment type="cofactor">
    <cofactor evidence="1 4 5">
        <name>pyridoxal 5'-phosphate</name>
        <dbReference type="ChEBI" id="CHEBI:597326"/>
    </cofactor>
</comment>
<evidence type="ECO:0000313" key="8">
    <source>
        <dbReference type="EMBL" id="CAH2761899.1"/>
    </source>
</evidence>
<keyword evidence="2 4" id="KW-0663">Pyridoxal phosphate</keyword>
<dbReference type="SMART" id="SM01005">
    <property type="entry name" value="Ala_racemase_C"/>
    <property type="match status" value="1"/>
</dbReference>
<dbReference type="Gene3D" id="2.40.37.10">
    <property type="entry name" value="Lyase, Ornithine Decarboxylase, Chain A, domain 1"/>
    <property type="match status" value="1"/>
</dbReference>
<keyword evidence="3 4" id="KW-0413">Isomerase</keyword>
<dbReference type="InterPro" id="IPR029066">
    <property type="entry name" value="PLP-binding_barrel"/>
</dbReference>
<dbReference type="PRINTS" id="PR00992">
    <property type="entry name" value="ALARACEMASE"/>
</dbReference>
<dbReference type="Gene3D" id="3.20.20.10">
    <property type="entry name" value="Alanine racemase"/>
    <property type="match status" value="1"/>
</dbReference>
<dbReference type="SUPFAM" id="SSF50621">
    <property type="entry name" value="Alanine racemase C-terminal domain-like"/>
    <property type="match status" value="1"/>
</dbReference>
<evidence type="ECO:0000313" key="11">
    <source>
        <dbReference type="Proteomes" id="UP001154111"/>
    </source>
</evidence>
<dbReference type="EC" id="5.1.1.1" evidence="4"/>
<dbReference type="PROSITE" id="PS00395">
    <property type="entry name" value="ALANINE_RACEMASE"/>
    <property type="match status" value="1"/>
</dbReference>
<dbReference type="AlphaFoldDB" id="A0AAU9VFU6"/>
<feature type="binding site" evidence="4 6">
    <location>
        <position position="134"/>
    </location>
    <ligand>
        <name>substrate</name>
    </ligand>
</feature>
<evidence type="ECO:0000256" key="5">
    <source>
        <dbReference type="PIRSR" id="PIRSR600821-50"/>
    </source>
</evidence>
<dbReference type="PANTHER" id="PTHR30511:SF0">
    <property type="entry name" value="ALANINE RACEMASE, CATABOLIC-RELATED"/>
    <property type="match status" value="1"/>
</dbReference>
<dbReference type="Proteomes" id="UP001154111">
    <property type="component" value="Chromosome"/>
</dbReference>
<evidence type="ECO:0000259" key="7">
    <source>
        <dbReference type="SMART" id="SM01005"/>
    </source>
</evidence>
<dbReference type="RefSeq" id="WP_013852831.1">
    <property type="nucleotide sequence ID" value="NZ_OW659477.1"/>
</dbReference>
<evidence type="ECO:0000256" key="2">
    <source>
        <dbReference type="ARBA" id="ARBA00022898"/>
    </source>
</evidence>
<dbReference type="PANTHER" id="PTHR30511">
    <property type="entry name" value="ALANINE RACEMASE"/>
    <property type="match status" value="1"/>
</dbReference>
<dbReference type="GO" id="GO:0008784">
    <property type="term" value="F:alanine racemase activity"/>
    <property type="evidence" value="ECO:0007669"/>
    <property type="project" value="UniProtKB-UniRule"/>
</dbReference>
<evidence type="ECO:0000313" key="10">
    <source>
        <dbReference type="Proteomes" id="UP001154095"/>
    </source>
</evidence>
<evidence type="ECO:0000256" key="4">
    <source>
        <dbReference type="HAMAP-Rule" id="MF_01201"/>
    </source>
</evidence>
<dbReference type="InterPro" id="IPR020622">
    <property type="entry name" value="Ala_racemase_pyridoxalP-BS"/>
</dbReference>
<evidence type="ECO:0000256" key="6">
    <source>
        <dbReference type="PIRSR" id="PIRSR600821-52"/>
    </source>
</evidence>
<dbReference type="GO" id="GO:0030632">
    <property type="term" value="P:D-alanine biosynthetic process"/>
    <property type="evidence" value="ECO:0007669"/>
    <property type="project" value="UniProtKB-UniRule"/>
</dbReference>
<feature type="domain" description="Alanine racemase C-terminal" evidence="7">
    <location>
        <begin position="244"/>
        <end position="369"/>
    </location>
</feature>
<dbReference type="InterPro" id="IPR000821">
    <property type="entry name" value="Ala_racemase"/>
</dbReference>
<accession>A0AAU9VFU6</accession>
<dbReference type="GO" id="GO:0005829">
    <property type="term" value="C:cytosol"/>
    <property type="evidence" value="ECO:0007669"/>
    <property type="project" value="TreeGrafter"/>
</dbReference>
<feature type="active site" description="Proton acceptor; specific for D-alanine" evidence="4">
    <location>
        <position position="36"/>
    </location>
</feature>
<comment type="catalytic activity">
    <reaction evidence="4">
        <text>L-alanine = D-alanine</text>
        <dbReference type="Rhea" id="RHEA:20249"/>
        <dbReference type="ChEBI" id="CHEBI:57416"/>
        <dbReference type="ChEBI" id="CHEBI:57972"/>
        <dbReference type="EC" id="5.1.1.1"/>
    </reaction>
</comment>
<dbReference type="FunFam" id="3.20.20.10:FF:000002">
    <property type="entry name" value="Alanine racemase"/>
    <property type="match status" value="1"/>
</dbReference>
<dbReference type="InterPro" id="IPR009006">
    <property type="entry name" value="Ala_racemase/Decarboxylase_C"/>
</dbReference>
<feature type="active site" description="Proton acceptor; specific for L-alanine" evidence="4">
    <location>
        <position position="265"/>
    </location>
</feature>
<dbReference type="EMBL" id="OW659496">
    <property type="protein sequence ID" value="CAH2761899.1"/>
    <property type="molecule type" value="Genomic_DNA"/>
</dbReference>
<evidence type="ECO:0000313" key="9">
    <source>
        <dbReference type="EMBL" id="CAH2761906.1"/>
    </source>
</evidence>
<gene>
    <name evidence="9" type="primary">alr1</name>
    <name evidence="9" type="ORF">ERYAMS2_00942</name>
    <name evidence="8" type="ORF">ERYAMS_00648</name>
</gene>
<dbReference type="Proteomes" id="UP001154095">
    <property type="component" value="Chromosome"/>
</dbReference>
<dbReference type="SUPFAM" id="SSF51419">
    <property type="entry name" value="PLP-binding barrel"/>
    <property type="match status" value="1"/>
</dbReference>
<dbReference type="CDD" id="cd00430">
    <property type="entry name" value="PLPDE_III_AR"/>
    <property type="match status" value="1"/>
</dbReference>
<comment type="pathway">
    <text evidence="4">Amino-acid biosynthesis; D-alanine biosynthesis; D-alanine from L-alanine: step 1/1.</text>
</comment>
<dbReference type="HAMAP" id="MF_01201">
    <property type="entry name" value="Ala_racemase"/>
    <property type="match status" value="1"/>
</dbReference>
<dbReference type="Pfam" id="PF00842">
    <property type="entry name" value="Ala_racemase_C"/>
    <property type="match status" value="1"/>
</dbReference>
<dbReference type="GO" id="GO:0030170">
    <property type="term" value="F:pyridoxal phosphate binding"/>
    <property type="evidence" value="ECO:0007669"/>
    <property type="project" value="UniProtKB-UniRule"/>
</dbReference>
<feature type="modified residue" description="N6-(pyridoxal phosphate)lysine" evidence="4 5">
    <location>
        <position position="36"/>
    </location>
</feature>
<organism evidence="9 11">
    <name type="scientific">Erysipelothrix amsterdamensis</name>
    <dbReference type="NCBI Taxonomy" id="2929157"/>
    <lineage>
        <taxon>Bacteria</taxon>
        <taxon>Bacillati</taxon>
        <taxon>Bacillota</taxon>
        <taxon>Erysipelotrichia</taxon>
        <taxon>Erysipelotrichales</taxon>
        <taxon>Erysipelotrichaceae</taxon>
        <taxon>Erysipelothrix</taxon>
    </lineage>
</organism>
<dbReference type="InterPro" id="IPR001608">
    <property type="entry name" value="Ala_racemase_N"/>
</dbReference>
<dbReference type="NCBIfam" id="TIGR00492">
    <property type="entry name" value="alr"/>
    <property type="match status" value="1"/>
</dbReference>
<comment type="similarity">
    <text evidence="4">Belongs to the alanine racemase family.</text>
</comment>
<comment type="function">
    <text evidence="4">Catalyzes the interconversion of L-alanine and D-alanine. May also act on other amino acids.</text>
</comment>
<evidence type="ECO:0000256" key="3">
    <source>
        <dbReference type="ARBA" id="ARBA00023235"/>
    </source>
</evidence>
<dbReference type="EMBL" id="OW659477">
    <property type="protein sequence ID" value="CAH2761906.1"/>
    <property type="molecule type" value="Genomic_DNA"/>
</dbReference>
<keyword evidence="10" id="KW-1185">Reference proteome</keyword>
<proteinExistence type="inferred from homology"/>
<sequence length="375" mass="42165">MINNCTVFVDEQRILNNTLKLREIIKPETKIIAVIKANGYGCGLVEVAHTCEKMKIDVLAVLNIEQARDLRKHGITTPILLLGATLESNFKYLIEYDLMQVIINHDYALKLNQFGLDHAVKVKTHVKVDTGLHRLGMEDYDEIKSCYGLEGLEVCGIYSHFVEAQSYEGDAVAFSMLQLDRYKAVIDKLRHDGIDPKMTHIQNSPSILNFGDLGFDAVRCGMIMFGLYHPSQLEMSLNDGYEPVLSFESRVCMVRELKKGEFVGYGRTFQAEHDMMLATVSAGYCDGVMKSLSLNGGHVVINDTLCPIVGDIAMSQFMVDVTGVPCNLEDRVILFGHEKQTIYDYIGITGQSINELISHILYDIPRIYIHQIESK</sequence>
<evidence type="ECO:0000256" key="1">
    <source>
        <dbReference type="ARBA" id="ARBA00001933"/>
    </source>
</evidence>